<dbReference type="InterPro" id="IPR029052">
    <property type="entry name" value="Metallo-depent_PP-like"/>
</dbReference>
<comment type="caution">
    <text evidence="3">The sequence shown here is derived from an EMBL/GenBank/DDBJ whole genome shotgun (WGS) entry which is preliminary data.</text>
</comment>
<keyword evidence="4" id="KW-1185">Reference proteome</keyword>
<dbReference type="SUPFAM" id="SSF56300">
    <property type="entry name" value="Metallo-dependent phosphatases"/>
    <property type="match status" value="1"/>
</dbReference>
<dbReference type="Pfam" id="PF12850">
    <property type="entry name" value="Metallophos_2"/>
    <property type="match status" value="1"/>
</dbReference>
<dbReference type="InterPro" id="IPR011152">
    <property type="entry name" value="Pesterase_MJ0912"/>
</dbReference>
<dbReference type="Proteomes" id="UP001196870">
    <property type="component" value="Unassembled WGS sequence"/>
</dbReference>
<evidence type="ECO:0000313" key="3">
    <source>
        <dbReference type="EMBL" id="MBR0666002.1"/>
    </source>
</evidence>
<organism evidence="3 4">
    <name type="scientific">Plastoroseomonas hellenica</name>
    <dbReference type="NCBI Taxonomy" id="2687306"/>
    <lineage>
        <taxon>Bacteria</taxon>
        <taxon>Pseudomonadati</taxon>
        <taxon>Pseudomonadota</taxon>
        <taxon>Alphaproteobacteria</taxon>
        <taxon>Acetobacterales</taxon>
        <taxon>Acetobacteraceae</taxon>
        <taxon>Plastoroseomonas</taxon>
    </lineage>
</organism>
<dbReference type="InterPro" id="IPR050126">
    <property type="entry name" value="Ap4A_hydrolase"/>
</dbReference>
<reference evidence="4" key="1">
    <citation type="journal article" date="2021" name="Syst. Appl. Microbiol.">
        <title>Roseomonas hellenica sp. nov., isolated from roots of wild-growing Alkanna tinctoria.</title>
        <authorList>
            <person name="Rat A."/>
            <person name="Naranjo H.D."/>
            <person name="Lebbe L."/>
            <person name="Cnockaert M."/>
            <person name="Krigas N."/>
            <person name="Grigoriadou K."/>
            <person name="Maloupa E."/>
            <person name="Willems A."/>
        </authorList>
    </citation>
    <scope>NUCLEOTIDE SEQUENCE [LARGE SCALE GENOMIC DNA]</scope>
    <source>
        <strain evidence="4">LMG 31523</strain>
    </source>
</reference>
<proteinExistence type="inferred from homology"/>
<dbReference type="Gene3D" id="3.60.21.10">
    <property type="match status" value="1"/>
</dbReference>
<dbReference type="RefSeq" id="WP_211853725.1">
    <property type="nucleotide sequence ID" value="NZ_JAAGBB010000019.1"/>
</dbReference>
<comment type="similarity">
    <text evidence="1">Belongs to the metallophosphoesterase superfamily. YfcE family.</text>
</comment>
<evidence type="ECO:0000313" key="4">
    <source>
        <dbReference type="Proteomes" id="UP001196870"/>
    </source>
</evidence>
<sequence>MRLAVIADVHGNLLALEAVLADIARQGVDAVVNLGDCLSGPLRPAEVADLLIARGIPTLRGNHDRQLLEDAPGAMGRSDAFAHARLTATHRAWLAALPPLMAPAGGVLACHGTLGSDLTYALEVLEGPDALRRARPEEAAVRIGPTPGATLILCAHSHLARLTRLPDGRLALNPGSVGCPGYVDDAPFPHKVEAGAPHARYAIATLGPAGWSFDLRAVAYDWDAAAADARAAGREEWAAAIATGWIGG</sequence>
<protein>
    <submittedName>
        <fullName evidence="3">Metallophosphoesterase family protein</fullName>
    </submittedName>
</protein>
<accession>A0ABS5F0B6</accession>
<dbReference type="PIRSF" id="PIRSF000883">
    <property type="entry name" value="Pesterase_MJ0912"/>
    <property type="match status" value="1"/>
</dbReference>
<evidence type="ECO:0000256" key="1">
    <source>
        <dbReference type="ARBA" id="ARBA00008950"/>
    </source>
</evidence>
<dbReference type="EMBL" id="JAAGBB010000019">
    <property type="protein sequence ID" value="MBR0666002.1"/>
    <property type="molecule type" value="Genomic_DNA"/>
</dbReference>
<dbReference type="PANTHER" id="PTHR42850:SF2">
    <property type="entry name" value="BLL5683 PROTEIN"/>
    <property type="match status" value="1"/>
</dbReference>
<dbReference type="PANTHER" id="PTHR42850">
    <property type="entry name" value="METALLOPHOSPHOESTERASE"/>
    <property type="match status" value="1"/>
</dbReference>
<gene>
    <name evidence="3" type="ORF">GXW71_16705</name>
</gene>
<evidence type="ECO:0000259" key="2">
    <source>
        <dbReference type="Pfam" id="PF12850"/>
    </source>
</evidence>
<feature type="domain" description="Calcineurin-like phosphoesterase" evidence="2">
    <location>
        <begin position="1"/>
        <end position="180"/>
    </location>
</feature>
<name>A0ABS5F0B6_9PROT</name>
<dbReference type="InterPro" id="IPR024654">
    <property type="entry name" value="Calcineurin-like_PHP_lpxH"/>
</dbReference>